<organism evidence="2 3">
    <name type="scientific">Nocardioides humi</name>
    <dbReference type="NCBI Taxonomy" id="449461"/>
    <lineage>
        <taxon>Bacteria</taxon>
        <taxon>Bacillati</taxon>
        <taxon>Actinomycetota</taxon>
        <taxon>Actinomycetes</taxon>
        <taxon>Propionibacteriales</taxon>
        <taxon>Nocardioidaceae</taxon>
        <taxon>Nocardioides</taxon>
    </lineage>
</organism>
<reference evidence="2 3" key="1">
    <citation type="journal article" date="2019" name="Int. J. Syst. Evol. Microbiol.">
        <title>The Global Catalogue of Microorganisms (GCM) 10K type strain sequencing project: providing services to taxonomists for standard genome sequencing and annotation.</title>
        <authorList>
            <consortium name="The Broad Institute Genomics Platform"/>
            <consortium name="The Broad Institute Genome Sequencing Center for Infectious Disease"/>
            <person name="Wu L."/>
            <person name="Ma J."/>
        </authorList>
    </citation>
    <scope>NUCLEOTIDE SEQUENCE [LARGE SCALE GENOMIC DNA]</scope>
    <source>
        <strain evidence="2 3">JCM 14942</strain>
    </source>
</reference>
<feature type="transmembrane region" description="Helical" evidence="1">
    <location>
        <begin position="69"/>
        <end position="88"/>
    </location>
</feature>
<feature type="transmembrane region" description="Helical" evidence="1">
    <location>
        <begin position="21"/>
        <end position="39"/>
    </location>
</feature>
<name>A0ABN2AF38_9ACTN</name>
<dbReference type="Proteomes" id="UP001500842">
    <property type="component" value="Unassembled WGS sequence"/>
</dbReference>
<dbReference type="EMBL" id="BAAAOR010000015">
    <property type="protein sequence ID" value="GAA1517995.1"/>
    <property type="molecule type" value="Genomic_DNA"/>
</dbReference>
<gene>
    <name evidence="2" type="ORF">GCM10009788_22640</name>
</gene>
<feature type="transmembrane region" description="Helical" evidence="1">
    <location>
        <begin position="206"/>
        <end position="223"/>
    </location>
</feature>
<keyword evidence="3" id="KW-1185">Reference proteome</keyword>
<accession>A0ABN2AF38</accession>
<feature type="transmembrane region" description="Helical" evidence="1">
    <location>
        <begin position="100"/>
        <end position="122"/>
    </location>
</feature>
<protein>
    <recommendedName>
        <fullName evidence="4">DUF4386 family protein</fullName>
    </recommendedName>
</protein>
<keyword evidence="1" id="KW-0472">Membrane</keyword>
<evidence type="ECO:0000313" key="3">
    <source>
        <dbReference type="Proteomes" id="UP001500842"/>
    </source>
</evidence>
<proteinExistence type="predicted"/>
<evidence type="ECO:0000313" key="2">
    <source>
        <dbReference type="EMBL" id="GAA1517995.1"/>
    </source>
</evidence>
<sequence length="234" mass="24681">MSLATDPRGTPVPVDSPRFRAWPLWMSAAGLLGMVGTLFTDQRPAGEASGDYTVSVRDIPDLDHLPFRIGGFGGFLCVAALLVFAAVWRRHVSQRYDWSIGASIVSFGAVAAAGTLTLAYGWKGALGNYLHGAIEEGTYDDAGLYTYYVMNDFSPFIAALPLAVALGGIAWMGLREGLVTRGPAVLAGLVCLLAFVAVAATGVPGLPFVALPGFVLVGSWLSLSRSRIVKEDLS</sequence>
<evidence type="ECO:0008006" key="4">
    <source>
        <dbReference type="Google" id="ProtNLM"/>
    </source>
</evidence>
<keyword evidence="1" id="KW-1133">Transmembrane helix</keyword>
<keyword evidence="1" id="KW-0812">Transmembrane</keyword>
<feature type="transmembrane region" description="Helical" evidence="1">
    <location>
        <begin position="184"/>
        <end position="200"/>
    </location>
</feature>
<feature type="transmembrane region" description="Helical" evidence="1">
    <location>
        <begin position="153"/>
        <end position="172"/>
    </location>
</feature>
<evidence type="ECO:0000256" key="1">
    <source>
        <dbReference type="SAM" id="Phobius"/>
    </source>
</evidence>
<comment type="caution">
    <text evidence="2">The sequence shown here is derived from an EMBL/GenBank/DDBJ whole genome shotgun (WGS) entry which is preliminary data.</text>
</comment>